<sequence>LRARRPLKTILVFARGGIGDTMWAMPATRALKEKHPTAAIMVVVEKKHMPIWKGVPYISGTSSDGFWNVTGFMMKADEAYDFGGIVTVDEKLIKNDPIISTFKIINLPLPKDRKKCRPMLVVTVDEGKRAEQMLADEGIKLADHKIITIGIESTTSNRNWPFEYTRRLTRALTDQGYKVIWLGSDKEKQKSAILSQSEEAGTLNLIANTHIRQAMALIALSDVYVGPSSGLLCIATALEIPSIGLWGAFDPKCRSVFYDKYTPLWGKEKCSPCGEHWTECRHGHPAPCMKRIGPGLVFNEVEKMLTRYPRSLESKQPIE</sequence>
<feature type="non-terminal residue" evidence="3">
    <location>
        <position position="1"/>
    </location>
</feature>
<dbReference type="GO" id="GO:0005829">
    <property type="term" value="C:cytosol"/>
    <property type="evidence" value="ECO:0007669"/>
    <property type="project" value="TreeGrafter"/>
</dbReference>
<evidence type="ECO:0000256" key="1">
    <source>
        <dbReference type="ARBA" id="ARBA00022676"/>
    </source>
</evidence>
<reference evidence="3" key="1">
    <citation type="journal article" date="2015" name="Nature">
        <title>Complex archaea that bridge the gap between prokaryotes and eukaryotes.</title>
        <authorList>
            <person name="Spang A."/>
            <person name="Saw J.H."/>
            <person name="Jorgensen S.L."/>
            <person name="Zaremba-Niedzwiedzka K."/>
            <person name="Martijn J."/>
            <person name="Lind A.E."/>
            <person name="van Eijk R."/>
            <person name="Schleper C."/>
            <person name="Guy L."/>
            <person name="Ettema T.J."/>
        </authorList>
    </citation>
    <scope>NUCLEOTIDE SEQUENCE</scope>
</reference>
<dbReference type="GO" id="GO:0008713">
    <property type="term" value="F:ADP-heptose-lipopolysaccharide heptosyltransferase activity"/>
    <property type="evidence" value="ECO:0007669"/>
    <property type="project" value="TreeGrafter"/>
</dbReference>
<dbReference type="GO" id="GO:0009244">
    <property type="term" value="P:lipopolysaccharide core region biosynthetic process"/>
    <property type="evidence" value="ECO:0007669"/>
    <property type="project" value="TreeGrafter"/>
</dbReference>
<evidence type="ECO:0008006" key="4">
    <source>
        <dbReference type="Google" id="ProtNLM"/>
    </source>
</evidence>
<dbReference type="InterPro" id="IPR002201">
    <property type="entry name" value="Glyco_trans_9"/>
</dbReference>
<gene>
    <name evidence="3" type="ORF">LCGC14_2010260</name>
</gene>
<dbReference type="CDD" id="cd03789">
    <property type="entry name" value="GT9_LPS_heptosyltransferase"/>
    <property type="match status" value="1"/>
</dbReference>
<protein>
    <recommendedName>
        <fullName evidence="4">Glycosyltransferase family 9 protein</fullName>
    </recommendedName>
</protein>
<dbReference type="Pfam" id="PF01075">
    <property type="entry name" value="Glyco_transf_9"/>
    <property type="match status" value="1"/>
</dbReference>
<dbReference type="InterPro" id="IPR051199">
    <property type="entry name" value="LPS_LOS_Heptosyltrfase"/>
</dbReference>
<proteinExistence type="predicted"/>
<accession>A0A0F9FN23</accession>
<dbReference type="Gene3D" id="3.40.50.2000">
    <property type="entry name" value="Glycogen Phosphorylase B"/>
    <property type="match status" value="2"/>
</dbReference>
<dbReference type="AlphaFoldDB" id="A0A0F9FN23"/>
<dbReference type="SUPFAM" id="SSF53756">
    <property type="entry name" value="UDP-Glycosyltransferase/glycogen phosphorylase"/>
    <property type="match status" value="1"/>
</dbReference>
<dbReference type="PANTHER" id="PTHR30160">
    <property type="entry name" value="TETRAACYLDISACCHARIDE 4'-KINASE-RELATED"/>
    <property type="match status" value="1"/>
</dbReference>
<keyword evidence="2" id="KW-0808">Transferase</keyword>
<name>A0A0F9FN23_9ZZZZ</name>
<evidence type="ECO:0000313" key="3">
    <source>
        <dbReference type="EMBL" id="KKL79896.1"/>
    </source>
</evidence>
<keyword evidence="1" id="KW-0328">Glycosyltransferase</keyword>
<organism evidence="3">
    <name type="scientific">marine sediment metagenome</name>
    <dbReference type="NCBI Taxonomy" id="412755"/>
    <lineage>
        <taxon>unclassified sequences</taxon>
        <taxon>metagenomes</taxon>
        <taxon>ecological metagenomes</taxon>
    </lineage>
</organism>
<evidence type="ECO:0000256" key="2">
    <source>
        <dbReference type="ARBA" id="ARBA00022679"/>
    </source>
</evidence>
<comment type="caution">
    <text evidence="3">The sequence shown here is derived from an EMBL/GenBank/DDBJ whole genome shotgun (WGS) entry which is preliminary data.</text>
</comment>
<dbReference type="EMBL" id="LAZR01023032">
    <property type="protein sequence ID" value="KKL79896.1"/>
    <property type="molecule type" value="Genomic_DNA"/>
</dbReference>